<feature type="domain" description="LD-carboxypeptidase N-terminal" evidence="4">
    <location>
        <begin position="17"/>
        <end position="137"/>
    </location>
</feature>
<comment type="similarity">
    <text evidence="1">Belongs to the peptidase S66 family.</text>
</comment>
<gene>
    <name evidence="6" type="ORF">FD06_GL000869</name>
</gene>
<dbReference type="PANTHER" id="PTHR30237:SF6">
    <property type="entry name" value="CARBOXYPEPTIDASE YOCD-RELATED"/>
    <property type="match status" value="1"/>
</dbReference>
<dbReference type="SUPFAM" id="SSF52317">
    <property type="entry name" value="Class I glutamine amidotransferase-like"/>
    <property type="match status" value="1"/>
</dbReference>
<keyword evidence="2" id="KW-0378">Hydrolase</keyword>
<dbReference type="STRING" id="1423781.FD06_GL000869"/>
<proteinExistence type="inferred from homology"/>
<sequence length="324" mass="36321">MIKNTIIPDRIKPGDEIRIIAPSDSIYRVGGMDANIISQQKLENWGFKVTFGEHIFEHDMMNTSAIQSRVSDIHAAFLDKNVKAIITVIGGLTSNEILPYVNYEIIKANPKIICGFSDFTALSNAIHAKTGLVTYYGPAFASLKMLGQLGDYQDNYFLTALTNNSFEIVPSKFWSSGPWYDDNGKITLYKNQWSVYNPGDAEGIVIGGNLDTFTLIQGTPYQPDLSNKILLVEFSEDNPWEEFSRDLASLLQAAENPKALLIGRFPKECKMTHSRLMYVLDKFPILKEIPVIYNLNVGHAQPIFTIPLGSKIKIDNNLSIKVLY</sequence>
<dbReference type="InterPro" id="IPR027478">
    <property type="entry name" value="LdcA_N"/>
</dbReference>
<dbReference type="OrthoDB" id="9807329at2"/>
<dbReference type="InterPro" id="IPR027461">
    <property type="entry name" value="Carboxypeptidase_A_C_sf"/>
</dbReference>
<dbReference type="CDD" id="cd07062">
    <property type="entry name" value="Peptidase_S66_mccF_like"/>
    <property type="match status" value="1"/>
</dbReference>
<dbReference type="InterPro" id="IPR029062">
    <property type="entry name" value="Class_I_gatase-like"/>
</dbReference>
<dbReference type="Gene3D" id="3.40.50.10740">
    <property type="entry name" value="Class I glutamine amidotransferase-like"/>
    <property type="match status" value="1"/>
</dbReference>
<dbReference type="SUPFAM" id="SSF141986">
    <property type="entry name" value="LD-carboxypeptidase A C-terminal domain-like"/>
    <property type="match status" value="1"/>
</dbReference>
<dbReference type="Pfam" id="PF17676">
    <property type="entry name" value="Peptidase_S66C"/>
    <property type="match status" value="1"/>
</dbReference>
<evidence type="ECO:0000259" key="4">
    <source>
        <dbReference type="Pfam" id="PF02016"/>
    </source>
</evidence>
<protein>
    <recommendedName>
        <fullName evidence="8">Muramoyltetrapeptide carboxypeptidase</fullName>
    </recommendedName>
</protein>
<dbReference type="Pfam" id="PF02016">
    <property type="entry name" value="Peptidase_S66"/>
    <property type="match status" value="1"/>
</dbReference>
<accession>A0A0R2AS52</accession>
<feature type="active site" description="Charge relay system" evidence="3">
    <location>
        <position position="299"/>
    </location>
</feature>
<dbReference type="RefSeq" id="WP_056965588.1">
    <property type="nucleotide sequence ID" value="NZ_AYYQ01000002.1"/>
</dbReference>
<feature type="domain" description="LD-carboxypeptidase C-terminal" evidence="5">
    <location>
        <begin position="202"/>
        <end position="314"/>
    </location>
</feature>
<name>A0A0R2AS52_9LACO</name>
<dbReference type="EMBL" id="AYYQ01000002">
    <property type="protein sequence ID" value="KRM69696.1"/>
    <property type="molecule type" value="Genomic_DNA"/>
</dbReference>
<evidence type="ECO:0000313" key="6">
    <source>
        <dbReference type="EMBL" id="KRM69696.1"/>
    </source>
</evidence>
<dbReference type="AlphaFoldDB" id="A0A0R2AS52"/>
<evidence type="ECO:0000259" key="5">
    <source>
        <dbReference type="Pfam" id="PF17676"/>
    </source>
</evidence>
<keyword evidence="7" id="KW-1185">Reference proteome</keyword>
<dbReference type="InterPro" id="IPR003507">
    <property type="entry name" value="S66_fam"/>
</dbReference>
<dbReference type="PIRSF" id="PIRSF028757">
    <property type="entry name" value="LD-carboxypeptidase"/>
    <property type="match status" value="1"/>
</dbReference>
<feature type="active site" description="Nucleophile" evidence="3">
    <location>
        <position position="117"/>
    </location>
</feature>
<evidence type="ECO:0000256" key="1">
    <source>
        <dbReference type="ARBA" id="ARBA00010233"/>
    </source>
</evidence>
<dbReference type="PANTHER" id="PTHR30237">
    <property type="entry name" value="MURAMOYLTETRAPEPTIDE CARBOXYPEPTIDASE"/>
    <property type="match status" value="1"/>
</dbReference>
<evidence type="ECO:0000256" key="3">
    <source>
        <dbReference type="PIRSR" id="PIRSR028757-1"/>
    </source>
</evidence>
<dbReference type="InterPro" id="IPR040921">
    <property type="entry name" value="Peptidase_S66C"/>
</dbReference>
<evidence type="ECO:0000313" key="7">
    <source>
        <dbReference type="Proteomes" id="UP000052012"/>
    </source>
</evidence>
<reference evidence="6 7" key="1">
    <citation type="journal article" date="2015" name="Genome Announc.">
        <title>Expanding the biotechnology potential of lactobacilli through comparative genomics of 213 strains and associated genera.</title>
        <authorList>
            <person name="Sun Z."/>
            <person name="Harris H.M."/>
            <person name="McCann A."/>
            <person name="Guo C."/>
            <person name="Argimon S."/>
            <person name="Zhang W."/>
            <person name="Yang X."/>
            <person name="Jeffery I.B."/>
            <person name="Cooney J.C."/>
            <person name="Kagawa T.F."/>
            <person name="Liu W."/>
            <person name="Song Y."/>
            <person name="Salvetti E."/>
            <person name="Wrobel A."/>
            <person name="Rasinkangas P."/>
            <person name="Parkhill J."/>
            <person name="Rea M.C."/>
            <person name="O'Sullivan O."/>
            <person name="Ritari J."/>
            <person name="Douillard F.P."/>
            <person name="Paul Ross R."/>
            <person name="Yang R."/>
            <person name="Briner A.E."/>
            <person name="Felis G.E."/>
            <person name="de Vos W.M."/>
            <person name="Barrangou R."/>
            <person name="Klaenhammer T.R."/>
            <person name="Caufield P.W."/>
            <person name="Cui Y."/>
            <person name="Zhang H."/>
            <person name="O'Toole P.W."/>
        </authorList>
    </citation>
    <scope>NUCLEOTIDE SEQUENCE [LARGE SCALE GENOMIC DNA]</scope>
    <source>
        <strain evidence="6 7">DSM 23829</strain>
    </source>
</reference>
<dbReference type="Proteomes" id="UP000052012">
    <property type="component" value="Unassembled WGS sequence"/>
</dbReference>
<evidence type="ECO:0008006" key="8">
    <source>
        <dbReference type="Google" id="ProtNLM"/>
    </source>
</evidence>
<dbReference type="PATRIC" id="fig|1423781.4.peg.903"/>
<dbReference type="GO" id="GO:0016787">
    <property type="term" value="F:hydrolase activity"/>
    <property type="evidence" value="ECO:0007669"/>
    <property type="project" value="UniProtKB-KW"/>
</dbReference>
<comment type="caution">
    <text evidence="6">The sequence shown here is derived from an EMBL/GenBank/DDBJ whole genome shotgun (WGS) entry which is preliminary data.</text>
</comment>
<organism evidence="6 7">
    <name type="scientific">Apilactobacillus ozensis DSM 23829 = JCM 17196</name>
    <dbReference type="NCBI Taxonomy" id="1423781"/>
    <lineage>
        <taxon>Bacteria</taxon>
        <taxon>Bacillati</taxon>
        <taxon>Bacillota</taxon>
        <taxon>Bacilli</taxon>
        <taxon>Lactobacillales</taxon>
        <taxon>Lactobacillaceae</taxon>
        <taxon>Apilactobacillus</taxon>
    </lineage>
</organism>
<feature type="active site" description="Charge relay system" evidence="3">
    <location>
        <position position="233"/>
    </location>
</feature>
<dbReference type="Gene3D" id="3.50.30.60">
    <property type="entry name" value="LD-carboxypeptidase A C-terminal domain-like"/>
    <property type="match status" value="1"/>
</dbReference>
<evidence type="ECO:0000256" key="2">
    <source>
        <dbReference type="ARBA" id="ARBA00022801"/>
    </source>
</evidence>
<dbReference type="InterPro" id="IPR040449">
    <property type="entry name" value="Peptidase_S66_N"/>
</dbReference>